<dbReference type="Pfam" id="PF07786">
    <property type="entry name" value="HGSNAT_cat"/>
    <property type="match status" value="1"/>
</dbReference>
<feature type="domain" description="Heparan-alpha-glucosaminide N-acetyltransferase catalytic" evidence="2">
    <location>
        <begin position="20"/>
        <end position="238"/>
    </location>
</feature>
<dbReference type="EMBL" id="BARS01005669">
    <property type="protein sequence ID" value="GAF76883.1"/>
    <property type="molecule type" value="Genomic_DNA"/>
</dbReference>
<evidence type="ECO:0000313" key="3">
    <source>
        <dbReference type="EMBL" id="GAF76883.1"/>
    </source>
</evidence>
<feature type="non-terminal residue" evidence="3">
    <location>
        <position position="303"/>
    </location>
</feature>
<feature type="transmembrane region" description="Helical" evidence="1">
    <location>
        <begin position="196"/>
        <end position="215"/>
    </location>
</feature>
<reference evidence="3" key="1">
    <citation type="journal article" date="2014" name="Front. Microbiol.">
        <title>High frequency of phylogenetically diverse reductive dehalogenase-homologous genes in deep subseafloor sedimentary metagenomes.</title>
        <authorList>
            <person name="Kawai M."/>
            <person name="Futagami T."/>
            <person name="Toyoda A."/>
            <person name="Takaki Y."/>
            <person name="Nishi S."/>
            <person name="Hori S."/>
            <person name="Arai W."/>
            <person name="Tsubouchi T."/>
            <person name="Morono Y."/>
            <person name="Uchiyama I."/>
            <person name="Ito T."/>
            <person name="Fujiyama A."/>
            <person name="Inagaki F."/>
            <person name="Takami H."/>
        </authorList>
    </citation>
    <scope>NUCLEOTIDE SEQUENCE</scope>
    <source>
        <strain evidence="3">Expedition CK06-06</strain>
    </source>
</reference>
<keyword evidence="1" id="KW-1133">Transmembrane helix</keyword>
<feature type="transmembrane region" description="Helical" evidence="1">
    <location>
        <begin position="51"/>
        <end position="76"/>
    </location>
</feature>
<feature type="transmembrane region" description="Helical" evidence="1">
    <location>
        <begin position="129"/>
        <end position="148"/>
    </location>
</feature>
<sequence length="303" mass="34760">MSTLEENYIHNSEEVPTKKRIASIDFVKGLALAVIIWAHAALSWFDNDWRYIYGWLFSFMDFIGPSLFVFLSALSVVFSIKRKKIASSDKVIRNRIFTRGLVIIFIGVIFNPISLYVEGNTVSFPANLWGWNILMFIGFSQIFSYYALKFSKITRAILGFIVIFFSPLIREIIFQFKDLIGVNILHFIITSPLPQVPFLPWIAVCFISTIFGEYLSETMMKGTKEAYIRLFRIFAFYGVALVLTGLFIWIPRLGLDQWEPGWLIVNPTTSPGGTVVSTEYLHINLIELTSNNVFNYQFPGMAM</sequence>
<proteinExistence type="predicted"/>
<dbReference type="AlphaFoldDB" id="X0S760"/>
<keyword evidence="1" id="KW-0472">Membrane</keyword>
<gene>
    <name evidence="3" type="ORF">S01H1_11120</name>
</gene>
<protein>
    <recommendedName>
        <fullName evidence="2">Heparan-alpha-glucosaminide N-acetyltransferase catalytic domain-containing protein</fullName>
    </recommendedName>
</protein>
<evidence type="ECO:0000256" key="1">
    <source>
        <dbReference type="SAM" id="Phobius"/>
    </source>
</evidence>
<organism evidence="3">
    <name type="scientific">marine sediment metagenome</name>
    <dbReference type="NCBI Taxonomy" id="412755"/>
    <lineage>
        <taxon>unclassified sequences</taxon>
        <taxon>metagenomes</taxon>
        <taxon>ecological metagenomes</taxon>
    </lineage>
</organism>
<feature type="transmembrane region" description="Helical" evidence="1">
    <location>
        <begin position="26"/>
        <end position="45"/>
    </location>
</feature>
<feature type="transmembrane region" description="Helical" evidence="1">
    <location>
        <begin position="155"/>
        <end position="176"/>
    </location>
</feature>
<accession>X0S760</accession>
<feature type="transmembrane region" description="Helical" evidence="1">
    <location>
        <begin position="96"/>
        <end position="117"/>
    </location>
</feature>
<name>X0S760_9ZZZZ</name>
<comment type="caution">
    <text evidence="3">The sequence shown here is derived from an EMBL/GenBank/DDBJ whole genome shotgun (WGS) entry which is preliminary data.</text>
</comment>
<keyword evidence="1" id="KW-0812">Transmembrane</keyword>
<dbReference type="InterPro" id="IPR012429">
    <property type="entry name" value="HGSNAT_cat"/>
</dbReference>
<feature type="transmembrane region" description="Helical" evidence="1">
    <location>
        <begin position="227"/>
        <end position="250"/>
    </location>
</feature>
<evidence type="ECO:0000259" key="2">
    <source>
        <dbReference type="Pfam" id="PF07786"/>
    </source>
</evidence>